<reference evidence="3" key="1">
    <citation type="journal article" date="2014" name="PLoS ONE">
        <title>Transcriptome-Based Identification of ABC Transporters in the Western Tarnished Plant Bug Lygus hesperus.</title>
        <authorList>
            <person name="Hull J.J."/>
            <person name="Chaney K."/>
            <person name="Geib S.M."/>
            <person name="Fabrick J.A."/>
            <person name="Brent C.S."/>
            <person name="Walsh D."/>
            <person name="Lavine L.C."/>
        </authorList>
    </citation>
    <scope>NUCLEOTIDE SEQUENCE</scope>
</reference>
<accession>A0A0A9W5K3</accession>
<keyword evidence="1" id="KW-0732">Signal</keyword>
<dbReference type="GO" id="GO:0008061">
    <property type="term" value="F:chitin binding"/>
    <property type="evidence" value="ECO:0007669"/>
    <property type="project" value="InterPro"/>
</dbReference>
<name>A0A0A9W5K3_LYGHE</name>
<dbReference type="InterPro" id="IPR036508">
    <property type="entry name" value="Chitin-bd_dom_sf"/>
</dbReference>
<dbReference type="AlphaFoldDB" id="A0A0A9W5K3"/>
<dbReference type="PROSITE" id="PS50940">
    <property type="entry name" value="CHIT_BIND_II"/>
    <property type="match status" value="1"/>
</dbReference>
<dbReference type="EMBL" id="GBHO01039882">
    <property type="protein sequence ID" value="JAG03722.1"/>
    <property type="molecule type" value="Transcribed_RNA"/>
</dbReference>
<dbReference type="Gene3D" id="2.170.140.10">
    <property type="entry name" value="Chitin binding domain"/>
    <property type="match status" value="1"/>
</dbReference>
<feature type="domain" description="Chitin-binding type-2" evidence="2">
    <location>
        <begin position="34"/>
        <end position="90"/>
    </location>
</feature>
<dbReference type="SUPFAM" id="SSF57625">
    <property type="entry name" value="Invertebrate chitin-binding proteins"/>
    <property type="match status" value="1"/>
</dbReference>
<proteinExistence type="predicted"/>
<dbReference type="InterPro" id="IPR002557">
    <property type="entry name" value="Chitin-bd_dom"/>
</dbReference>
<organism evidence="3">
    <name type="scientific">Lygus hesperus</name>
    <name type="common">Western plant bug</name>
    <dbReference type="NCBI Taxonomy" id="30085"/>
    <lineage>
        <taxon>Eukaryota</taxon>
        <taxon>Metazoa</taxon>
        <taxon>Ecdysozoa</taxon>
        <taxon>Arthropoda</taxon>
        <taxon>Hexapoda</taxon>
        <taxon>Insecta</taxon>
        <taxon>Pterygota</taxon>
        <taxon>Neoptera</taxon>
        <taxon>Paraneoptera</taxon>
        <taxon>Hemiptera</taxon>
        <taxon>Heteroptera</taxon>
        <taxon>Panheteroptera</taxon>
        <taxon>Cimicomorpha</taxon>
        <taxon>Miridae</taxon>
        <taxon>Mirini</taxon>
        <taxon>Lygus</taxon>
    </lineage>
</organism>
<dbReference type="Pfam" id="PF01607">
    <property type="entry name" value="CBM_14"/>
    <property type="match status" value="1"/>
</dbReference>
<feature type="chain" id="PRO_5002068793" evidence="1">
    <location>
        <begin position="26"/>
        <end position="119"/>
    </location>
</feature>
<protein>
    <submittedName>
        <fullName evidence="3">Neural-cadherin</fullName>
    </submittedName>
</protein>
<evidence type="ECO:0000256" key="1">
    <source>
        <dbReference type="SAM" id="SignalP"/>
    </source>
</evidence>
<gene>
    <name evidence="3" type="primary">CadN_3</name>
    <name evidence="3" type="ORF">CM83_3519</name>
</gene>
<dbReference type="GO" id="GO:0005576">
    <property type="term" value="C:extracellular region"/>
    <property type="evidence" value="ECO:0007669"/>
    <property type="project" value="InterPro"/>
</dbReference>
<feature type="non-terminal residue" evidence="3">
    <location>
        <position position="1"/>
    </location>
</feature>
<sequence length="119" mass="13335">YKMTPNWSVLTSSLLPCVFFTISHAGATLGRKVEIKCPQIGEYRHGLPMSNCRQYYICKGFNSVTHHTCPAGTYYSPTLQDCKVGGNCYDMVCTGRVDGRYADTTEGCSRSFEMKELPR</sequence>
<evidence type="ECO:0000259" key="2">
    <source>
        <dbReference type="PROSITE" id="PS50940"/>
    </source>
</evidence>
<feature type="signal peptide" evidence="1">
    <location>
        <begin position="1"/>
        <end position="25"/>
    </location>
</feature>
<evidence type="ECO:0000313" key="3">
    <source>
        <dbReference type="EMBL" id="JAG03722.1"/>
    </source>
</evidence>
<reference evidence="3" key="2">
    <citation type="submission" date="2014-07" db="EMBL/GenBank/DDBJ databases">
        <authorList>
            <person name="Hull J."/>
        </authorList>
    </citation>
    <scope>NUCLEOTIDE SEQUENCE</scope>
</reference>